<dbReference type="InterPro" id="IPR016040">
    <property type="entry name" value="NAD(P)-bd_dom"/>
</dbReference>
<dbReference type="AlphaFoldDB" id="A0A9P6I4T1"/>
<evidence type="ECO:0000256" key="2">
    <source>
        <dbReference type="ARBA" id="ARBA00022857"/>
    </source>
</evidence>
<keyword evidence="3" id="KW-0560">Oxidoreductase</keyword>
<evidence type="ECO:0000313" key="5">
    <source>
        <dbReference type="EMBL" id="KAF9871975.1"/>
    </source>
</evidence>
<organism evidence="5 6">
    <name type="scientific">Colletotrichum karsti</name>
    <dbReference type="NCBI Taxonomy" id="1095194"/>
    <lineage>
        <taxon>Eukaryota</taxon>
        <taxon>Fungi</taxon>
        <taxon>Dikarya</taxon>
        <taxon>Ascomycota</taxon>
        <taxon>Pezizomycotina</taxon>
        <taxon>Sordariomycetes</taxon>
        <taxon>Hypocreomycetidae</taxon>
        <taxon>Glomerellales</taxon>
        <taxon>Glomerellaceae</taxon>
        <taxon>Colletotrichum</taxon>
        <taxon>Colletotrichum boninense species complex</taxon>
    </lineage>
</organism>
<dbReference type="PANTHER" id="PTHR47706:SF7">
    <property type="entry name" value="CIPA-LIKE, PUTATIVE (AFU_ORTHOLOGUE AFUA_1G01630)-RELATED"/>
    <property type="match status" value="1"/>
</dbReference>
<reference evidence="5" key="1">
    <citation type="submission" date="2020-03" db="EMBL/GenBank/DDBJ databases">
        <authorList>
            <person name="He L."/>
        </authorList>
    </citation>
    <scope>NUCLEOTIDE SEQUENCE</scope>
    <source>
        <strain evidence="5">CkLH20</strain>
    </source>
</reference>
<dbReference type="Gene3D" id="3.40.50.720">
    <property type="entry name" value="NAD(P)-binding Rossmann-like Domain"/>
    <property type="match status" value="1"/>
</dbReference>
<dbReference type="OrthoDB" id="419598at2759"/>
<protein>
    <recommendedName>
        <fullName evidence="4">NAD(P)-binding domain-containing protein</fullName>
    </recommendedName>
</protein>
<evidence type="ECO:0000256" key="3">
    <source>
        <dbReference type="ARBA" id="ARBA00023002"/>
    </source>
</evidence>
<dbReference type="Proteomes" id="UP000781932">
    <property type="component" value="Unassembled WGS sequence"/>
</dbReference>
<comment type="similarity">
    <text evidence="1">Belongs to the NmrA-type oxidoreductase family. Isoflavone reductase subfamily.</text>
</comment>
<dbReference type="PANTHER" id="PTHR47706">
    <property type="entry name" value="NMRA-LIKE FAMILY PROTEIN"/>
    <property type="match status" value="1"/>
</dbReference>
<dbReference type="InterPro" id="IPR036291">
    <property type="entry name" value="NAD(P)-bd_dom_sf"/>
</dbReference>
<dbReference type="Pfam" id="PF13460">
    <property type="entry name" value="NAD_binding_10"/>
    <property type="match status" value="1"/>
</dbReference>
<gene>
    <name evidence="5" type="ORF">CkaCkLH20_10607</name>
</gene>
<dbReference type="EMBL" id="JAATWM020000041">
    <property type="protein sequence ID" value="KAF9871975.1"/>
    <property type="molecule type" value="Genomic_DNA"/>
</dbReference>
<dbReference type="RefSeq" id="XP_038741436.1">
    <property type="nucleotide sequence ID" value="XM_038893321.1"/>
</dbReference>
<comment type="caution">
    <text evidence="5">The sequence shown here is derived from an EMBL/GenBank/DDBJ whole genome shotgun (WGS) entry which is preliminary data.</text>
</comment>
<keyword evidence="6" id="KW-1185">Reference proteome</keyword>
<evidence type="ECO:0000313" key="6">
    <source>
        <dbReference type="Proteomes" id="UP000781932"/>
    </source>
</evidence>
<sequence>MAFRFARDAPDGFNNSIKNVAIVGAGGQIGRAIAEQLLKTGKHTVTAITRNGSETNLPDGLNKVTVSYSDESSLISALKDQEFLVITLSLSAPPGTHSALVRAAAKAGVKYVMPNAYSINFTTSGALRRDIPVGNTVLANIAEIQQSGLTSITLMNGFWYEYSLIAGTATFGFDLDNHIATFYDDGKKAINTSTWAQCGRAVASLLGLKVLPEDEDDESTTISDFHNKTMFVSSFKISQRDMLDSIQRVTNTTDNDWRIYNEPTDERYKAGMREMDQGKREGFYKSMYARVFYPSGDADFESDGDRLGLPTEDLDESTRYALSLQRSR</sequence>
<feature type="domain" description="NAD(P)-binding" evidence="4">
    <location>
        <begin position="24"/>
        <end position="120"/>
    </location>
</feature>
<dbReference type="GeneID" id="62166395"/>
<reference evidence="5" key="2">
    <citation type="submission" date="2020-11" db="EMBL/GenBank/DDBJ databases">
        <title>Whole genome sequencing of Colletotrichum sp.</title>
        <authorList>
            <person name="Li H."/>
        </authorList>
    </citation>
    <scope>NUCLEOTIDE SEQUENCE</scope>
    <source>
        <strain evidence="5">CkLH20</strain>
    </source>
</reference>
<evidence type="ECO:0000259" key="4">
    <source>
        <dbReference type="Pfam" id="PF13460"/>
    </source>
</evidence>
<dbReference type="GO" id="GO:0016491">
    <property type="term" value="F:oxidoreductase activity"/>
    <property type="evidence" value="ECO:0007669"/>
    <property type="project" value="UniProtKB-KW"/>
</dbReference>
<keyword evidence="2" id="KW-0521">NADP</keyword>
<dbReference type="SUPFAM" id="SSF51735">
    <property type="entry name" value="NAD(P)-binding Rossmann-fold domains"/>
    <property type="match status" value="1"/>
</dbReference>
<evidence type="ECO:0000256" key="1">
    <source>
        <dbReference type="ARBA" id="ARBA00005725"/>
    </source>
</evidence>
<accession>A0A9P6I4T1</accession>
<proteinExistence type="inferred from homology"/>
<name>A0A9P6I4T1_9PEZI</name>
<dbReference type="InterPro" id="IPR051609">
    <property type="entry name" value="NmrA/Isoflavone_reductase-like"/>
</dbReference>